<dbReference type="Proteomes" id="UP000269591">
    <property type="component" value="Unassembled WGS sequence"/>
</dbReference>
<accession>A0A3N0AX26</accession>
<dbReference type="EMBL" id="QIBX01000012">
    <property type="protein sequence ID" value="RNL39432.1"/>
    <property type="molecule type" value="Genomic_DNA"/>
</dbReference>
<name>A0A3N0AX26_9ACTN</name>
<evidence type="ECO:0000313" key="2">
    <source>
        <dbReference type="Proteomes" id="UP000269591"/>
    </source>
</evidence>
<dbReference type="RefSeq" id="WP_123209093.1">
    <property type="nucleotide sequence ID" value="NZ_JBHTHO010000007.1"/>
</dbReference>
<protein>
    <submittedName>
        <fullName evidence="1">Uncharacterized protein</fullName>
    </submittedName>
</protein>
<gene>
    <name evidence="1" type="ORF">DMP06_07360</name>
</gene>
<evidence type="ECO:0000313" key="1">
    <source>
        <dbReference type="EMBL" id="RNL39432.1"/>
    </source>
</evidence>
<dbReference type="OrthoDB" id="9554492at2"/>
<dbReference type="AlphaFoldDB" id="A0A3N0AX26"/>
<proteinExistence type="predicted"/>
<keyword evidence="2" id="KW-1185">Reference proteome</keyword>
<comment type="caution">
    <text evidence="1">The sequence shown here is derived from an EMBL/GenBank/DDBJ whole genome shotgun (WGS) entry which is preliminary data.</text>
</comment>
<organism evidence="1 2">
    <name type="scientific">Slackia equolifaciens</name>
    <dbReference type="NCBI Taxonomy" id="498718"/>
    <lineage>
        <taxon>Bacteria</taxon>
        <taxon>Bacillati</taxon>
        <taxon>Actinomycetota</taxon>
        <taxon>Coriobacteriia</taxon>
        <taxon>Eggerthellales</taxon>
        <taxon>Eggerthellaceae</taxon>
        <taxon>Slackia</taxon>
    </lineage>
</organism>
<sequence length="263" mass="28973">MAHVNFARLVTQRRELRLSDALPQAGAPSSFAAFCGTADQRRRVALQGIRRSCGRMGVVVLQNDPQLASDVGSLRDGLGGNAGSGLAFRTYSMNPAGSFEHYYDPLYGVSVSAALDMLVADDVPSAEAHLLRNYLSAYLRIMLVQFRMHPEPFGAYPFNLDLLLDLTEMSPSRLESDVISHMPDRDALEVRTALSQEDAQQRAYAAVRTFASEMGAYLWTRRGFARHTCASVASPFATAALPLSRCPRRTKRYFAVCIKSCAR</sequence>
<reference evidence="2" key="1">
    <citation type="submission" date="2018-05" db="EMBL/GenBank/DDBJ databases">
        <title>Genome Sequencing of selected type strains of the family Eggerthellaceae.</title>
        <authorList>
            <person name="Danylec N."/>
            <person name="Stoll D.A."/>
            <person name="Doetsch A."/>
            <person name="Huch M."/>
        </authorList>
    </citation>
    <scope>NUCLEOTIDE SEQUENCE [LARGE SCALE GENOMIC DNA]</scope>
    <source>
        <strain evidence="2">DSM 24851</strain>
    </source>
</reference>